<accession>C2EPS3</accession>
<feature type="compositionally biased region" description="Basic residues" evidence="1">
    <location>
        <begin position="40"/>
        <end position="52"/>
    </location>
</feature>
<feature type="compositionally biased region" description="Low complexity" evidence="1">
    <location>
        <begin position="30"/>
        <end position="39"/>
    </location>
</feature>
<dbReference type="SUPFAM" id="SSF54403">
    <property type="entry name" value="Cystatin/monellin"/>
    <property type="match status" value="1"/>
</dbReference>
<dbReference type="PATRIC" id="fig|525365.8.peg.1252"/>
<reference evidence="4 5" key="1">
    <citation type="submission" date="2009-01" db="EMBL/GenBank/DDBJ databases">
        <authorList>
            <person name="Qin X."/>
            <person name="Bachman B."/>
            <person name="Battles P."/>
            <person name="Bell A."/>
            <person name="Bess C."/>
            <person name="Bickham C."/>
            <person name="Chaboub L."/>
            <person name="Chen D."/>
            <person name="Coyle M."/>
            <person name="Deiros D.R."/>
            <person name="Dinh H."/>
            <person name="Forbes L."/>
            <person name="Fowler G."/>
            <person name="Francisco L."/>
            <person name="Fu Q."/>
            <person name="Gubbala S."/>
            <person name="Hale W."/>
            <person name="Han Y."/>
            <person name="Hemphill L."/>
            <person name="Highlander S.K."/>
            <person name="Hirani K."/>
            <person name="Hogues M."/>
            <person name="Jackson L."/>
            <person name="Jakkamsetti A."/>
            <person name="Javaid M."/>
            <person name="Jiang H."/>
            <person name="Korchina V."/>
            <person name="Kovar C."/>
            <person name="Lara F."/>
            <person name="Lee S."/>
            <person name="Mata R."/>
            <person name="Mathew T."/>
            <person name="Moen C."/>
            <person name="Morales K."/>
            <person name="Munidasa M."/>
            <person name="Nazareth L."/>
            <person name="Ngo R."/>
            <person name="Nguyen L."/>
            <person name="Okwuonu G."/>
            <person name="Ongeri F."/>
            <person name="Patil S."/>
            <person name="Petrosino J."/>
            <person name="Pham C."/>
            <person name="Pham P."/>
            <person name="Pu L.-L."/>
            <person name="Puazo M."/>
            <person name="Raj R."/>
            <person name="Reid J."/>
            <person name="Rouhana J."/>
            <person name="Saada N."/>
            <person name="Shang Y."/>
            <person name="Simmons D."/>
            <person name="Thornton R."/>
            <person name="Warren J."/>
            <person name="Weissenberger G."/>
            <person name="Zhang J."/>
            <person name="Zhang L."/>
            <person name="Zhou C."/>
            <person name="Zhu D."/>
            <person name="Muzny D."/>
            <person name="Worley K."/>
            <person name="Gibbs R."/>
        </authorList>
    </citation>
    <scope>NUCLEOTIDE SEQUENCE [LARGE SCALE GENOMIC DNA]</scope>
    <source>
        <strain evidence="4 5">DSM 16047</strain>
    </source>
</reference>
<name>C2EPS3_9LACO</name>
<sequence>MFDKNKMIKLTSGLALAGALLIGTAACSNNDDNSSARSSKVSKSKKATKKAVKQNETKLKKTKIDVSQATALNKFNERYPDKKIKSIDLKLENNAYVYEIDGFDNKNEYSATIDADNGKILHSKSEKLDLDDHLQKALDLDKAISRDEASKIAEKHADGVSNEWSLEQDDDDNTAYWEVKVNNGTKSTEVKIDAYSKKVVSTENDD</sequence>
<evidence type="ECO:0000256" key="1">
    <source>
        <dbReference type="SAM" id="MobiDB-lite"/>
    </source>
</evidence>
<dbReference type="Gene3D" id="3.10.450.40">
    <property type="match status" value="2"/>
</dbReference>
<comment type="caution">
    <text evidence="4">The sequence shown here is derived from an EMBL/GenBank/DDBJ whole genome shotgun (WGS) entry which is preliminary data.</text>
</comment>
<feature type="chain" id="PRO_5039535345" evidence="2">
    <location>
        <begin position="26"/>
        <end position="206"/>
    </location>
</feature>
<dbReference type="OrthoDB" id="2943484at2"/>
<evidence type="ECO:0000313" key="4">
    <source>
        <dbReference type="EMBL" id="EEJ71470.1"/>
    </source>
</evidence>
<organism evidence="4 5">
    <name type="scientific">Lactobacillus ultunensis DSM 16047</name>
    <dbReference type="NCBI Taxonomy" id="525365"/>
    <lineage>
        <taxon>Bacteria</taxon>
        <taxon>Bacillati</taxon>
        <taxon>Bacillota</taxon>
        <taxon>Bacilli</taxon>
        <taxon>Lactobacillales</taxon>
        <taxon>Lactobacillaceae</taxon>
        <taxon>Lactobacillus</taxon>
    </lineage>
</organism>
<dbReference type="Proteomes" id="UP000005583">
    <property type="component" value="Unassembled WGS sequence"/>
</dbReference>
<keyword evidence="2" id="KW-0732">Signal</keyword>
<dbReference type="RefSeq" id="WP_007126164.1">
    <property type="nucleotide sequence ID" value="NZ_AZFO01000031.1"/>
</dbReference>
<feature type="domain" description="PepSY" evidence="3">
    <location>
        <begin position="143"/>
        <end position="203"/>
    </location>
</feature>
<evidence type="ECO:0000259" key="3">
    <source>
        <dbReference type="Pfam" id="PF03413"/>
    </source>
</evidence>
<dbReference type="STRING" id="525365.HMPREF0548_1669"/>
<protein>
    <submittedName>
        <fullName evidence="4">Peptidase propeptide and YPEB domain protein</fullName>
    </submittedName>
</protein>
<dbReference type="InterPro" id="IPR046350">
    <property type="entry name" value="Cystatin_sf"/>
</dbReference>
<feature type="region of interest" description="Disordered" evidence="1">
    <location>
        <begin position="30"/>
        <end position="55"/>
    </location>
</feature>
<evidence type="ECO:0000313" key="5">
    <source>
        <dbReference type="Proteomes" id="UP000005583"/>
    </source>
</evidence>
<feature type="signal peptide" evidence="2">
    <location>
        <begin position="1"/>
        <end position="25"/>
    </location>
</feature>
<evidence type="ECO:0000256" key="2">
    <source>
        <dbReference type="SAM" id="SignalP"/>
    </source>
</evidence>
<dbReference type="AlphaFoldDB" id="C2EPS3"/>
<dbReference type="eggNOG" id="COG3212">
    <property type="taxonomic scope" value="Bacteria"/>
</dbReference>
<dbReference type="InterPro" id="IPR025711">
    <property type="entry name" value="PepSY"/>
</dbReference>
<dbReference type="Pfam" id="PF03413">
    <property type="entry name" value="PepSY"/>
    <property type="match status" value="2"/>
</dbReference>
<gene>
    <name evidence="4" type="ORF">HMPREF0548_1669</name>
</gene>
<dbReference type="HOGENOM" id="CLU_067057_0_0_9"/>
<keyword evidence="5" id="KW-1185">Reference proteome</keyword>
<proteinExistence type="predicted"/>
<dbReference type="PROSITE" id="PS51257">
    <property type="entry name" value="PROKAR_LIPOPROTEIN"/>
    <property type="match status" value="1"/>
</dbReference>
<feature type="domain" description="PepSY" evidence="3">
    <location>
        <begin position="66"/>
        <end position="121"/>
    </location>
</feature>
<dbReference type="EMBL" id="ACGU01000074">
    <property type="protein sequence ID" value="EEJ71470.1"/>
    <property type="molecule type" value="Genomic_DNA"/>
</dbReference>